<gene>
    <name evidence="2" type="ORF">Zm00014a_037480</name>
</gene>
<evidence type="ECO:0000313" key="2">
    <source>
        <dbReference type="EMBL" id="PWZ36781.1"/>
    </source>
</evidence>
<dbReference type="Proteomes" id="UP000251960">
    <property type="component" value="Chromosome 2"/>
</dbReference>
<accession>A0A3L6FQP5</accession>
<name>A0A3L6FQP5_MAIZE</name>
<reference evidence="2" key="1">
    <citation type="journal article" date="2018" name="Nat. Genet.">
        <title>Extensive intraspecific gene order and gene structural variations between Mo17 and other maize genomes.</title>
        <authorList>
            <person name="Sun S."/>
            <person name="Zhou Y."/>
            <person name="Chen J."/>
            <person name="Shi J."/>
            <person name="Zhao H."/>
            <person name="Zhao H."/>
            <person name="Song W."/>
            <person name="Zhang M."/>
            <person name="Cui Y."/>
            <person name="Dong X."/>
            <person name="Liu H."/>
            <person name="Ma X."/>
            <person name="Jiao Y."/>
            <person name="Wang B."/>
            <person name="Wei X."/>
            <person name="Stein J.C."/>
            <person name="Glaubitz J.C."/>
            <person name="Lu F."/>
            <person name="Yu G."/>
            <person name="Liang C."/>
            <person name="Fengler K."/>
            <person name="Li B."/>
            <person name="Rafalski A."/>
            <person name="Schnable P.S."/>
            <person name="Ware D.H."/>
            <person name="Buckler E.S."/>
            <person name="Lai J."/>
        </authorList>
    </citation>
    <scope>NUCLEOTIDE SEQUENCE [LARGE SCALE GENOMIC DNA]</scope>
    <source>
        <tissue evidence="2">Seedling</tissue>
    </source>
</reference>
<evidence type="ECO:0000256" key="1">
    <source>
        <dbReference type="SAM" id="MobiDB-lite"/>
    </source>
</evidence>
<dbReference type="EMBL" id="NCVQ01000003">
    <property type="protein sequence ID" value="PWZ36781.1"/>
    <property type="molecule type" value="Genomic_DNA"/>
</dbReference>
<proteinExistence type="predicted"/>
<sequence length="112" mass="12215">MPAHAPNSLLRAPPVPRACPSPHFTQLHSLSRSAHAASRCRRPASAFPTVQATRDHARPPRAPPRGETPVPVPNFPYYALCSANFTFAGARPRRTAMLARWPADLAWSSSPE</sequence>
<comment type="caution">
    <text evidence="2">The sequence shown here is derived from an EMBL/GenBank/DDBJ whole genome shotgun (WGS) entry which is preliminary data.</text>
</comment>
<feature type="region of interest" description="Disordered" evidence="1">
    <location>
        <begin position="41"/>
        <end position="69"/>
    </location>
</feature>
<protein>
    <submittedName>
        <fullName evidence="2">Uncharacterized protein</fullName>
    </submittedName>
</protein>
<dbReference type="AlphaFoldDB" id="A0A3L6FQP5"/>
<organism evidence="2">
    <name type="scientific">Zea mays</name>
    <name type="common">Maize</name>
    <dbReference type="NCBI Taxonomy" id="4577"/>
    <lineage>
        <taxon>Eukaryota</taxon>
        <taxon>Viridiplantae</taxon>
        <taxon>Streptophyta</taxon>
        <taxon>Embryophyta</taxon>
        <taxon>Tracheophyta</taxon>
        <taxon>Spermatophyta</taxon>
        <taxon>Magnoliopsida</taxon>
        <taxon>Liliopsida</taxon>
        <taxon>Poales</taxon>
        <taxon>Poaceae</taxon>
        <taxon>PACMAD clade</taxon>
        <taxon>Panicoideae</taxon>
        <taxon>Andropogonodae</taxon>
        <taxon>Andropogoneae</taxon>
        <taxon>Tripsacinae</taxon>
        <taxon>Zea</taxon>
    </lineage>
</organism>